<feature type="compositionally biased region" description="Polar residues" evidence="1">
    <location>
        <begin position="48"/>
        <end position="60"/>
    </location>
</feature>
<dbReference type="AlphaFoldDB" id="A0A8H8D146"/>
<organism evidence="2 3">
    <name type="scientific">Ajellomyces capsulatus</name>
    <name type="common">Darling's disease fungus</name>
    <name type="synonym">Histoplasma capsulatum</name>
    <dbReference type="NCBI Taxonomy" id="5037"/>
    <lineage>
        <taxon>Eukaryota</taxon>
        <taxon>Fungi</taxon>
        <taxon>Dikarya</taxon>
        <taxon>Ascomycota</taxon>
        <taxon>Pezizomycotina</taxon>
        <taxon>Eurotiomycetes</taxon>
        <taxon>Eurotiomycetidae</taxon>
        <taxon>Onygenales</taxon>
        <taxon>Ajellomycetaceae</taxon>
        <taxon>Histoplasma</taxon>
    </lineage>
</organism>
<accession>A0A8H8D146</accession>
<gene>
    <name evidence="2" type="ORF">I7I52_06503</name>
</gene>
<protein>
    <submittedName>
        <fullName evidence="2">Uncharacterized protein</fullName>
    </submittedName>
</protein>
<dbReference type="VEuPathDB" id="FungiDB:I7I52_06503"/>
<dbReference type="EMBL" id="JAEVHI010000003">
    <property type="protein sequence ID" value="KAG5296028.1"/>
    <property type="molecule type" value="Genomic_DNA"/>
</dbReference>
<comment type="caution">
    <text evidence="2">The sequence shown here is derived from an EMBL/GenBank/DDBJ whole genome shotgun (WGS) entry which is preliminary data.</text>
</comment>
<feature type="compositionally biased region" description="Polar residues" evidence="1">
    <location>
        <begin position="1"/>
        <end position="19"/>
    </location>
</feature>
<proteinExistence type="predicted"/>
<evidence type="ECO:0000313" key="2">
    <source>
        <dbReference type="EMBL" id="KAG5296028.1"/>
    </source>
</evidence>
<dbReference type="Proteomes" id="UP000670092">
    <property type="component" value="Unassembled WGS sequence"/>
</dbReference>
<evidence type="ECO:0000256" key="1">
    <source>
        <dbReference type="SAM" id="MobiDB-lite"/>
    </source>
</evidence>
<reference evidence="2 3" key="1">
    <citation type="submission" date="2021-01" db="EMBL/GenBank/DDBJ databases">
        <title>Chromosome-level genome assembly of a human fungal pathogen reveals clustering of transcriptionally co-regulated genes.</title>
        <authorList>
            <person name="Voorhies M."/>
            <person name="Cohen S."/>
            <person name="Shea T.P."/>
            <person name="Petrus S."/>
            <person name="Munoz J.F."/>
            <person name="Poplawski S."/>
            <person name="Goldman W.E."/>
            <person name="Michael T."/>
            <person name="Cuomo C.A."/>
            <person name="Sil A."/>
            <person name="Beyhan S."/>
        </authorList>
    </citation>
    <scope>NUCLEOTIDE SEQUENCE [LARGE SCALE GENOMIC DNA]</scope>
    <source>
        <strain evidence="2 3">G184AR</strain>
    </source>
</reference>
<evidence type="ECO:0000313" key="3">
    <source>
        <dbReference type="Proteomes" id="UP000670092"/>
    </source>
</evidence>
<name>A0A8H8D146_AJECA</name>
<sequence>MSFPTTGSPEATRKASIQFQARGDVGPHGRVCSTSKYSNPTECVPNPLVSSKLGNIQPMSLNKDDSGPSNKVRYIHT</sequence>
<feature type="compositionally biased region" description="Polar residues" evidence="1">
    <location>
        <begin position="32"/>
        <end position="41"/>
    </location>
</feature>
<feature type="region of interest" description="Disordered" evidence="1">
    <location>
        <begin position="1"/>
        <end position="77"/>
    </location>
</feature>